<accession>A0A1M6UTS1</accession>
<dbReference type="RefSeq" id="WP_177190077.1">
    <property type="nucleotide sequence ID" value="NZ_FOKU01000007.1"/>
</dbReference>
<dbReference type="EMBL" id="FRAT01000004">
    <property type="protein sequence ID" value="SHK72620.1"/>
    <property type="molecule type" value="Genomic_DNA"/>
</dbReference>
<evidence type="ECO:0000313" key="4">
    <source>
        <dbReference type="Proteomes" id="UP000198940"/>
    </source>
</evidence>
<gene>
    <name evidence="1" type="ORF">SAMN04487891_107234</name>
    <name evidence="2" type="ORF">SAMN05216293_1770</name>
</gene>
<comment type="caution">
    <text evidence="2">The sequence shown here is derived from an EMBL/GenBank/DDBJ whole genome shotgun (WGS) entry which is preliminary data.</text>
</comment>
<feature type="non-terminal residue" evidence="2">
    <location>
        <position position="1"/>
    </location>
</feature>
<dbReference type="STRING" id="1055723.SAMN05216293_1770"/>
<dbReference type="Proteomes" id="UP000184031">
    <property type="component" value="Unassembled WGS sequence"/>
</dbReference>
<evidence type="ECO:0000313" key="2">
    <source>
        <dbReference type="EMBL" id="SHK72620.1"/>
    </source>
</evidence>
<evidence type="ECO:0000313" key="3">
    <source>
        <dbReference type="Proteomes" id="UP000184031"/>
    </source>
</evidence>
<protein>
    <submittedName>
        <fullName evidence="2">Uncharacterized protein</fullName>
    </submittedName>
</protein>
<organism evidence="2 3">
    <name type="scientific">Flagellimonas taeanensis</name>
    <dbReference type="NCBI Taxonomy" id="1005926"/>
    <lineage>
        <taxon>Bacteria</taxon>
        <taxon>Pseudomonadati</taxon>
        <taxon>Bacteroidota</taxon>
        <taxon>Flavobacteriia</taxon>
        <taxon>Flavobacteriales</taxon>
        <taxon>Flavobacteriaceae</taxon>
        <taxon>Flagellimonas</taxon>
    </lineage>
</organism>
<sequence>GIATDIDLTTAVTSLETLTSLSQDAIAGTITYTNEDGNDTVLDLNLMDINNQDLSLTGVNLGITNGTGVDLTQRITLPMLANGTNPNTGIFWDGSQWLYQRRVKSVNNIAPDSDGNVALPVGNVYTGPTTTTADIDVNEIGGTPNEGDIYIVNSSAADATQVGRTYIYDSDTSSWVEIDPFNAALYDPRYVNISGDTMTGDLDMGSSSITNLAAPVAGSDAANKVYVDGFDIADLITGNKVATITEPDGTAHDINETITGIVQDNATGVITFTDEAGNTDDVVNSGELLNVVSEEPTNGNAVKVGADGGAYINPLVKEVYSAEYAGATLYADGTNNIGVLTSDNTGATGNWMNYYEWSSSEATTQDYDVIFRFTLPNDFTNWGATPIEIDFQAQGSATFSASMFLEDGTSQGSIGPTSSTNWTTASISPATMGAGQTAVIVLKMTSAANDGDQKVRIGDITLNYLR</sequence>
<evidence type="ECO:0000313" key="1">
    <source>
        <dbReference type="EMBL" id="SFC23564.1"/>
    </source>
</evidence>
<dbReference type="AlphaFoldDB" id="A0A1M6UTS1"/>
<dbReference type="EMBL" id="FOKU01000007">
    <property type="protein sequence ID" value="SFC23564.1"/>
    <property type="molecule type" value="Genomic_DNA"/>
</dbReference>
<dbReference type="Proteomes" id="UP000198940">
    <property type="component" value="Unassembled WGS sequence"/>
</dbReference>
<keyword evidence="4" id="KW-1185">Reference proteome</keyword>
<reference evidence="2 3" key="1">
    <citation type="submission" date="2016-11" db="EMBL/GenBank/DDBJ databases">
        <authorList>
            <person name="Varghese N."/>
            <person name="Submissions S."/>
        </authorList>
    </citation>
    <scope>NUCLEOTIDE SEQUENCE [LARGE SCALE GENOMIC DNA]</scope>
    <source>
        <strain evidence="2 3">CGMCC 1.12174</strain>
        <strain evidence="1 4">DSM 26351</strain>
    </source>
</reference>
<proteinExistence type="predicted"/>
<name>A0A1M6UTS1_9FLAO</name>